<keyword evidence="4" id="KW-1185">Reference proteome</keyword>
<sequence>MCILCVIQKWSRRVATMLPWLVIPLIGLWALSQLLPPDFRFEITSPRLACVFVLLVTLFWYEILMPQLSAWRVRRNARLRERKRFEAIEMQKLRKTATRRCRNCLTPYRDQNPGGGRFMCSYCGHISKRPVLDLPVPPGLGMSNSGIIKDLVGKGGKILNGKGWSENGWMCGQEWLENGNWVSGSVAGKSSYWWKNGSGVFGGDEDCLAEKSYSGIVIFVCKLLTSFFLSIRWLWRKIFRVSSSGDDASSDADHRGMLAKRGENGTNLNESRGEKARRKAEEKRQARLEKELLEEEERKQREEVARLVEERRRQRDEKLEAEKDRSKLSAAAREKEIKREAEKKRQERRKEKDKASSKSNSDAEELEKRAGKETERKRDIDKKSENDRREQPKSGTDNVKGNTVETGYGMKNTLTSNFSRGNAGARYFDRMKGTFLSSSKAFSGSSFFGRSANSPATVTKENKTNNSVDHVHTSAYRRDFCPPERVAGKLSMSGDDKNINTNHPVLSEPQLRPAPKKSWQQLFTRSSSVTPASNPNVISRPNSKIQAEAQSPPLPGHSSTIQTFDNPINFGLPSPFISTYPNGAPSSSLGFSPAIEPIFPRAGEGLHDFITEEELFEDPCYVPDPVSLLGPVSESLDNFQLDLGAGFGMDMGMERPRTLKNISASEISKPSPIESPLSRLRSADERHNNSTRFPTTPKAQDLRTFPMDDTNANDKGTWQMWNSSPLGQDGLGLVGGPGSWLLPMEHRSNKEEFVHPSQKTMASLFSKEDPILAGTQSPQKVFLGNGQNGGAFSPVTGPSDQDPWIQNAFFPPLSGNDNHFPIKPQEEMSEMSYGSPSGSACTHPFEPSPANCWPKNEWTMQGSGEGVGKSSVARPHVGGLFSTPDVQSLW</sequence>
<feature type="region of interest" description="Disordered" evidence="1">
    <location>
        <begin position="311"/>
        <end position="421"/>
    </location>
</feature>
<protein>
    <recommendedName>
        <fullName evidence="5">Stress response NST1-like protein</fullName>
    </recommendedName>
</protein>
<feature type="compositionally biased region" description="Polar residues" evidence="1">
    <location>
        <begin position="393"/>
        <end position="405"/>
    </location>
</feature>
<organism evidence="3 4">
    <name type="scientific">Corchorus olitorius</name>
    <dbReference type="NCBI Taxonomy" id="93759"/>
    <lineage>
        <taxon>Eukaryota</taxon>
        <taxon>Viridiplantae</taxon>
        <taxon>Streptophyta</taxon>
        <taxon>Embryophyta</taxon>
        <taxon>Tracheophyta</taxon>
        <taxon>Spermatophyta</taxon>
        <taxon>Magnoliopsida</taxon>
        <taxon>eudicotyledons</taxon>
        <taxon>Gunneridae</taxon>
        <taxon>Pentapetalae</taxon>
        <taxon>rosids</taxon>
        <taxon>malvids</taxon>
        <taxon>Malvales</taxon>
        <taxon>Malvaceae</taxon>
        <taxon>Grewioideae</taxon>
        <taxon>Apeibeae</taxon>
        <taxon>Corchorus</taxon>
    </lineage>
</organism>
<keyword evidence="2" id="KW-0472">Membrane</keyword>
<feature type="transmembrane region" description="Helical" evidence="2">
    <location>
        <begin position="12"/>
        <end position="31"/>
    </location>
</feature>
<dbReference type="PANTHER" id="PTHR31780">
    <property type="entry name" value="STRESS RESPONSE PROTEIN NST1-RELATED"/>
    <property type="match status" value="1"/>
</dbReference>
<dbReference type="EMBL" id="AWUE01020568">
    <property type="protein sequence ID" value="OMO67751.1"/>
    <property type="molecule type" value="Genomic_DNA"/>
</dbReference>
<dbReference type="AlphaFoldDB" id="A0A1R3HBP2"/>
<feature type="compositionally biased region" description="Basic and acidic residues" evidence="1">
    <location>
        <begin position="311"/>
        <end position="356"/>
    </location>
</feature>
<accession>A0A1R3HBP2</accession>
<feature type="region of interest" description="Disordered" evidence="1">
    <location>
        <begin position="666"/>
        <end position="715"/>
    </location>
</feature>
<feature type="compositionally biased region" description="Basic and acidic residues" evidence="1">
    <location>
        <begin position="366"/>
        <end position="392"/>
    </location>
</feature>
<feature type="transmembrane region" description="Helical" evidence="2">
    <location>
        <begin position="51"/>
        <end position="73"/>
    </location>
</feature>
<feature type="region of interest" description="Disordered" evidence="1">
    <location>
        <begin position="859"/>
        <end position="890"/>
    </location>
</feature>
<dbReference type="Proteomes" id="UP000187203">
    <property type="component" value="Unassembled WGS sequence"/>
</dbReference>
<feature type="compositionally biased region" description="Polar residues" evidence="1">
    <location>
        <begin position="455"/>
        <end position="464"/>
    </location>
</feature>
<feature type="region of interest" description="Disordered" evidence="1">
    <location>
        <begin position="243"/>
        <end position="283"/>
    </location>
</feature>
<keyword evidence="2" id="KW-1133">Transmembrane helix</keyword>
<keyword evidence="2" id="KW-0812">Transmembrane</keyword>
<gene>
    <name evidence="3" type="ORF">COLO4_30007</name>
</gene>
<feature type="region of interest" description="Disordered" evidence="1">
    <location>
        <begin position="491"/>
        <end position="559"/>
    </location>
</feature>
<name>A0A1R3HBP2_9ROSI</name>
<reference evidence="4" key="1">
    <citation type="submission" date="2013-09" db="EMBL/GenBank/DDBJ databases">
        <title>Corchorus olitorius genome sequencing.</title>
        <authorList>
            <person name="Alam M."/>
            <person name="Haque M.S."/>
            <person name="Islam M.S."/>
            <person name="Emdad E.M."/>
            <person name="Islam M.M."/>
            <person name="Ahmed B."/>
            <person name="Halim A."/>
            <person name="Hossen Q.M.M."/>
            <person name="Hossain M.Z."/>
            <person name="Ahmed R."/>
            <person name="Khan M.M."/>
            <person name="Islam R."/>
            <person name="Rashid M.M."/>
            <person name="Khan S.A."/>
            <person name="Rahman M.S."/>
            <person name="Alam M."/>
            <person name="Yahiya A.S."/>
            <person name="Khan M.S."/>
            <person name="Azam M.S."/>
            <person name="Haque T."/>
            <person name="Lashkar M.Z.H."/>
            <person name="Akhand A.I."/>
            <person name="Morshed G."/>
            <person name="Roy S."/>
            <person name="Uddin K.S."/>
            <person name="Rabeya T."/>
            <person name="Hossain A.S."/>
            <person name="Chowdhury A."/>
            <person name="Snigdha A.R."/>
            <person name="Mortoza M.S."/>
            <person name="Matin S.A."/>
            <person name="Hoque S.M.E."/>
            <person name="Islam M.K."/>
            <person name="Roy D.K."/>
            <person name="Haider R."/>
            <person name="Moosa M.M."/>
            <person name="Elias S.M."/>
            <person name="Hasan A.M."/>
            <person name="Jahan S."/>
            <person name="Shafiuddin M."/>
            <person name="Mahmood N."/>
            <person name="Shommy N.S."/>
        </authorList>
    </citation>
    <scope>NUCLEOTIDE SEQUENCE [LARGE SCALE GENOMIC DNA]</scope>
    <source>
        <strain evidence="4">cv. O-4</strain>
    </source>
</reference>
<dbReference type="InterPro" id="IPR051195">
    <property type="entry name" value="Fungal_stress_NST1"/>
</dbReference>
<feature type="transmembrane region" description="Helical" evidence="2">
    <location>
        <begin position="216"/>
        <end position="235"/>
    </location>
</feature>
<feature type="compositionally biased region" description="Low complexity" evidence="1">
    <location>
        <begin position="444"/>
        <end position="454"/>
    </location>
</feature>
<evidence type="ECO:0000313" key="4">
    <source>
        <dbReference type="Proteomes" id="UP000187203"/>
    </source>
</evidence>
<proteinExistence type="predicted"/>
<feature type="compositionally biased region" description="Low complexity" evidence="1">
    <location>
        <begin position="666"/>
        <end position="678"/>
    </location>
</feature>
<evidence type="ECO:0008006" key="5">
    <source>
        <dbReference type="Google" id="ProtNLM"/>
    </source>
</evidence>
<dbReference type="OrthoDB" id="629492at2759"/>
<dbReference type="PANTHER" id="PTHR31780:SF15">
    <property type="entry name" value="STRESS RESPONSE NST1-LIKE PROTEIN"/>
    <property type="match status" value="1"/>
</dbReference>
<feature type="compositionally biased region" description="Basic and acidic residues" evidence="1">
    <location>
        <begin position="251"/>
        <end position="263"/>
    </location>
</feature>
<feature type="compositionally biased region" description="Basic and acidic residues" evidence="1">
    <location>
        <begin position="271"/>
        <end position="283"/>
    </location>
</feature>
<evidence type="ECO:0000313" key="3">
    <source>
        <dbReference type="EMBL" id="OMO67751.1"/>
    </source>
</evidence>
<dbReference type="STRING" id="93759.A0A1R3HBP2"/>
<evidence type="ECO:0000256" key="1">
    <source>
        <dbReference type="SAM" id="MobiDB-lite"/>
    </source>
</evidence>
<comment type="caution">
    <text evidence="3">The sequence shown here is derived from an EMBL/GenBank/DDBJ whole genome shotgun (WGS) entry which is preliminary data.</text>
</comment>
<feature type="compositionally biased region" description="Polar residues" evidence="1">
    <location>
        <begin position="518"/>
        <end position="549"/>
    </location>
</feature>
<evidence type="ECO:0000256" key="2">
    <source>
        <dbReference type="SAM" id="Phobius"/>
    </source>
</evidence>
<feature type="region of interest" description="Disordered" evidence="1">
    <location>
        <begin position="444"/>
        <end position="464"/>
    </location>
</feature>